<dbReference type="PANTHER" id="PTHR43777:SF1">
    <property type="entry name" value="MOLYBDENUM COFACTOR CYTIDYLYLTRANSFERASE"/>
    <property type="match status" value="1"/>
</dbReference>
<keyword evidence="1" id="KW-0460">Magnesium</keyword>
<dbReference type="CDD" id="cd04182">
    <property type="entry name" value="GT_2_like_f"/>
    <property type="match status" value="1"/>
</dbReference>
<organism evidence="3 4">
    <name type="scientific">Roseovarius ramblicola</name>
    <dbReference type="NCBI Taxonomy" id="2022336"/>
    <lineage>
        <taxon>Bacteria</taxon>
        <taxon>Pseudomonadati</taxon>
        <taxon>Pseudomonadota</taxon>
        <taxon>Alphaproteobacteria</taxon>
        <taxon>Rhodobacterales</taxon>
        <taxon>Roseobacteraceae</taxon>
        <taxon>Roseovarius</taxon>
    </lineage>
</organism>
<dbReference type="InterPro" id="IPR029044">
    <property type="entry name" value="Nucleotide-diphossugar_trans"/>
</dbReference>
<accession>A0ABV5I210</accession>
<dbReference type="InterPro" id="IPR025877">
    <property type="entry name" value="MobA-like_NTP_Trfase"/>
</dbReference>
<comment type="caution">
    <text evidence="3">The sequence shown here is derived from an EMBL/GenBank/DDBJ whole genome shotgun (WGS) entry which is preliminary data.</text>
</comment>
<dbReference type="Pfam" id="PF12804">
    <property type="entry name" value="NTP_transf_3"/>
    <property type="match status" value="1"/>
</dbReference>
<evidence type="ECO:0000313" key="3">
    <source>
        <dbReference type="EMBL" id="MFB9150739.1"/>
    </source>
</evidence>
<dbReference type="PANTHER" id="PTHR43777">
    <property type="entry name" value="MOLYBDENUM COFACTOR CYTIDYLYLTRANSFERASE"/>
    <property type="match status" value="1"/>
</dbReference>
<keyword evidence="4" id="KW-1185">Reference proteome</keyword>
<protein>
    <submittedName>
        <fullName evidence="3">NTP transferase domain-containing protein</fullName>
    </submittedName>
</protein>
<dbReference type="RefSeq" id="WP_377070269.1">
    <property type="nucleotide sequence ID" value="NZ_JBHMEC010000017.1"/>
</dbReference>
<dbReference type="GO" id="GO:0016740">
    <property type="term" value="F:transferase activity"/>
    <property type="evidence" value="ECO:0007669"/>
    <property type="project" value="UniProtKB-KW"/>
</dbReference>
<proteinExistence type="predicted"/>
<name>A0ABV5I210_9RHOB</name>
<evidence type="ECO:0000313" key="4">
    <source>
        <dbReference type="Proteomes" id="UP001589670"/>
    </source>
</evidence>
<reference evidence="3 4" key="1">
    <citation type="submission" date="2024-09" db="EMBL/GenBank/DDBJ databases">
        <authorList>
            <person name="Sun Q."/>
            <person name="Mori K."/>
        </authorList>
    </citation>
    <scope>NUCLEOTIDE SEQUENCE [LARGE SCALE GENOMIC DNA]</scope>
    <source>
        <strain evidence="3 4">CECT 9424</strain>
    </source>
</reference>
<gene>
    <name evidence="3" type="ORF">ACFFU4_13370</name>
</gene>
<dbReference type="SUPFAM" id="SSF53448">
    <property type="entry name" value="Nucleotide-diphospho-sugar transferases"/>
    <property type="match status" value="1"/>
</dbReference>
<evidence type="ECO:0000256" key="1">
    <source>
        <dbReference type="ARBA" id="ARBA00022842"/>
    </source>
</evidence>
<sequence length="202" mass="20994">MSGAVAILVPAAGASRRMRGRDKLMEEVRGRALLADRVAAALDLGGEVLVTLPPGGDARARALAPLTGPRLWLEEVPEAGEGMAASLRRGADWATARGAGALMVLLPDLPDLTVADLRAVLGAFDGVRILRATAEDGRVGHPVVFPARYLPEMATLRGDAGARAILAAHEVAHVALPGARAVTDLDTPEDWAAWRAGGMPKP</sequence>
<dbReference type="Proteomes" id="UP001589670">
    <property type="component" value="Unassembled WGS sequence"/>
</dbReference>
<dbReference type="Gene3D" id="3.90.550.10">
    <property type="entry name" value="Spore Coat Polysaccharide Biosynthesis Protein SpsA, Chain A"/>
    <property type="match status" value="1"/>
</dbReference>
<feature type="domain" description="MobA-like NTP transferase" evidence="2">
    <location>
        <begin position="8"/>
        <end position="169"/>
    </location>
</feature>
<keyword evidence="3" id="KW-0808">Transferase</keyword>
<dbReference type="EMBL" id="JBHMEC010000017">
    <property type="protein sequence ID" value="MFB9150739.1"/>
    <property type="molecule type" value="Genomic_DNA"/>
</dbReference>
<evidence type="ECO:0000259" key="2">
    <source>
        <dbReference type="Pfam" id="PF12804"/>
    </source>
</evidence>